<dbReference type="OrthoDB" id="129189at2759"/>
<comment type="caution">
    <text evidence="2">The sequence shown here is derived from an EMBL/GenBank/DDBJ whole genome shotgun (WGS) entry which is preliminary data.</text>
</comment>
<sequence>MNNRPHLSTEDQDTIAVAATVASTEVQDSEAGGPLQAPTSRTMSGDNSGASNKRLKPWTAVARAPPLAARTAATMHSLGFIETLFLNGGRSSQAENGDLIVSLLAAWSRSTKTIDLTAGQSRSSQMVAISSETIETQDDRSRP</sequence>
<protein>
    <submittedName>
        <fullName evidence="2">Unnamed protein product</fullName>
    </submittedName>
</protein>
<evidence type="ECO:0000313" key="3">
    <source>
        <dbReference type="Proteomes" id="UP001165121"/>
    </source>
</evidence>
<feature type="compositionally biased region" description="Polar residues" evidence="1">
    <location>
        <begin position="37"/>
        <end position="51"/>
    </location>
</feature>
<dbReference type="EMBL" id="BSXT01000410">
    <property type="protein sequence ID" value="GMF26712.1"/>
    <property type="molecule type" value="Genomic_DNA"/>
</dbReference>
<gene>
    <name evidence="2" type="ORF">Pfra01_000512100</name>
</gene>
<accession>A0A9W6WTJ4</accession>
<evidence type="ECO:0000256" key="1">
    <source>
        <dbReference type="SAM" id="MobiDB-lite"/>
    </source>
</evidence>
<reference evidence="2" key="1">
    <citation type="submission" date="2023-04" db="EMBL/GenBank/DDBJ databases">
        <title>Phytophthora fragariaefolia NBRC 109709.</title>
        <authorList>
            <person name="Ichikawa N."/>
            <person name="Sato H."/>
            <person name="Tonouchi N."/>
        </authorList>
    </citation>
    <scope>NUCLEOTIDE SEQUENCE</scope>
    <source>
        <strain evidence="2">NBRC 109709</strain>
    </source>
</reference>
<dbReference type="Proteomes" id="UP001165121">
    <property type="component" value="Unassembled WGS sequence"/>
</dbReference>
<organism evidence="2 3">
    <name type="scientific">Phytophthora fragariaefolia</name>
    <dbReference type="NCBI Taxonomy" id="1490495"/>
    <lineage>
        <taxon>Eukaryota</taxon>
        <taxon>Sar</taxon>
        <taxon>Stramenopiles</taxon>
        <taxon>Oomycota</taxon>
        <taxon>Peronosporomycetes</taxon>
        <taxon>Peronosporales</taxon>
        <taxon>Peronosporaceae</taxon>
        <taxon>Phytophthora</taxon>
    </lineage>
</organism>
<proteinExistence type="predicted"/>
<name>A0A9W6WTJ4_9STRA</name>
<evidence type="ECO:0000313" key="2">
    <source>
        <dbReference type="EMBL" id="GMF26712.1"/>
    </source>
</evidence>
<keyword evidence="3" id="KW-1185">Reference proteome</keyword>
<dbReference type="AlphaFoldDB" id="A0A9W6WTJ4"/>
<feature type="region of interest" description="Disordered" evidence="1">
    <location>
        <begin position="21"/>
        <end position="57"/>
    </location>
</feature>